<feature type="repeat" description="WD" evidence="16">
    <location>
        <begin position="1700"/>
        <end position="1739"/>
    </location>
</feature>
<reference evidence="21 22" key="1">
    <citation type="journal article" date="2024" name="Proc. Natl. Acad. Sci. U.S.A.">
        <title>The genetic regulatory architecture and epigenomic basis for age-related changes in rattlesnake venom.</title>
        <authorList>
            <person name="Hogan M.P."/>
            <person name="Holding M.L."/>
            <person name="Nystrom G.S."/>
            <person name="Colston T.J."/>
            <person name="Bartlett D.A."/>
            <person name="Mason A.J."/>
            <person name="Ellsworth S.A."/>
            <person name="Rautsaw R.M."/>
            <person name="Lawrence K.C."/>
            <person name="Strickland J.L."/>
            <person name="He B."/>
            <person name="Fraser P."/>
            <person name="Margres M.J."/>
            <person name="Gilbert D.M."/>
            <person name="Gibbs H.L."/>
            <person name="Parkinson C.L."/>
            <person name="Rokyta D.R."/>
        </authorList>
    </citation>
    <scope>NUCLEOTIDE SEQUENCE [LARGE SCALE GENOMIC DNA]</scope>
    <source>
        <strain evidence="21">DRR0105</strain>
    </source>
</reference>
<evidence type="ECO:0000256" key="9">
    <source>
        <dbReference type="ARBA" id="ARBA00022737"/>
    </source>
</evidence>
<evidence type="ECO:0000256" key="6">
    <source>
        <dbReference type="ARBA" id="ARBA00022553"/>
    </source>
</evidence>
<evidence type="ECO:0000256" key="1">
    <source>
        <dbReference type="ARBA" id="ARBA00004245"/>
    </source>
</evidence>
<accession>A0AAW1BQY6</accession>
<dbReference type="GO" id="GO:0051231">
    <property type="term" value="P:spindle elongation"/>
    <property type="evidence" value="ECO:0007669"/>
    <property type="project" value="TreeGrafter"/>
</dbReference>
<evidence type="ECO:0000256" key="5">
    <source>
        <dbReference type="ARBA" id="ARBA00022490"/>
    </source>
</evidence>
<feature type="region of interest" description="Disordered" evidence="19">
    <location>
        <begin position="1399"/>
        <end position="1451"/>
    </location>
</feature>
<protein>
    <submittedName>
        <fullName evidence="21">Kinesin-like KIF21B</fullName>
    </submittedName>
</protein>
<dbReference type="SUPFAM" id="SSF52540">
    <property type="entry name" value="P-loop containing nucleoside triphosphate hydrolases"/>
    <property type="match status" value="1"/>
</dbReference>
<keyword evidence="13 17" id="KW-0505">Motor protein</keyword>
<feature type="compositionally biased region" description="Acidic residues" evidence="19">
    <location>
        <begin position="776"/>
        <end position="822"/>
    </location>
</feature>
<keyword evidence="10 17" id="KW-0547">Nucleotide-binding</keyword>
<feature type="coiled-coil region" evidence="18">
    <location>
        <begin position="574"/>
        <end position="640"/>
    </location>
</feature>
<feature type="repeat" description="WD" evidence="16">
    <location>
        <begin position="1740"/>
        <end position="1775"/>
    </location>
</feature>
<keyword evidence="6" id="KW-0597">Phosphoprotein</keyword>
<dbReference type="PANTHER" id="PTHR47969:SF32">
    <property type="entry name" value="KINESIN-LIKE PROTEIN KIF21B ISOFORM X1"/>
    <property type="match status" value="1"/>
</dbReference>
<evidence type="ECO:0000313" key="21">
    <source>
        <dbReference type="EMBL" id="KAK9404408.1"/>
    </source>
</evidence>
<dbReference type="PROSITE" id="PS00678">
    <property type="entry name" value="WD_REPEATS_1"/>
    <property type="match status" value="1"/>
</dbReference>
<dbReference type="InterPro" id="IPR001752">
    <property type="entry name" value="Kinesin_motor_dom"/>
</dbReference>
<evidence type="ECO:0000256" key="15">
    <source>
        <dbReference type="ARBA" id="ARBA00023273"/>
    </source>
</evidence>
<dbReference type="Pfam" id="PF00225">
    <property type="entry name" value="Kinesin"/>
    <property type="match status" value="1"/>
</dbReference>
<dbReference type="GO" id="GO:0005874">
    <property type="term" value="C:microtubule"/>
    <property type="evidence" value="ECO:0007669"/>
    <property type="project" value="UniProtKB-KW"/>
</dbReference>
<organism evidence="21 22">
    <name type="scientific">Crotalus adamanteus</name>
    <name type="common">Eastern diamondback rattlesnake</name>
    <dbReference type="NCBI Taxonomy" id="8729"/>
    <lineage>
        <taxon>Eukaryota</taxon>
        <taxon>Metazoa</taxon>
        <taxon>Chordata</taxon>
        <taxon>Craniata</taxon>
        <taxon>Vertebrata</taxon>
        <taxon>Euteleostomi</taxon>
        <taxon>Lepidosauria</taxon>
        <taxon>Squamata</taxon>
        <taxon>Bifurcata</taxon>
        <taxon>Unidentata</taxon>
        <taxon>Episquamata</taxon>
        <taxon>Toxicofera</taxon>
        <taxon>Serpentes</taxon>
        <taxon>Colubroidea</taxon>
        <taxon>Viperidae</taxon>
        <taxon>Crotalinae</taxon>
        <taxon>Crotalus</taxon>
    </lineage>
</organism>
<feature type="repeat" description="WD" evidence="16">
    <location>
        <begin position="1504"/>
        <end position="1543"/>
    </location>
</feature>
<evidence type="ECO:0000256" key="19">
    <source>
        <dbReference type="SAM" id="MobiDB-lite"/>
    </source>
</evidence>
<dbReference type="PROSITE" id="PS50294">
    <property type="entry name" value="WD_REPEATS_REGION"/>
    <property type="match status" value="2"/>
</dbReference>
<dbReference type="FunFam" id="2.130.10.10:FF:000233">
    <property type="entry name" value="Kinesin family member 21A"/>
    <property type="match status" value="1"/>
</dbReference>
<dbReference type="SUPFAM" id="SSF46579">
    <property type="entry name" value="Prefoldin"/>
    <property type="match status" value="1"/>
</dbReference>
<evidence type="ECO:0000256" key="11">
    <source>
        <dbReference type="ARBA" id="ARBA00022840"/>
    </source>
</evidence>
<dbReference type="InterPro" id="IPR056533">
    <property type="entry name" value="KIF21A/B_hel_1"/>
</dbReference>
<keyword evidence="5" id="KW-0963">Cytoplasm</keyword>
<evidence type="ECO:0000256" key="13">
    <source>
        <dbReference type="ARBA" id="ARBA00023175"/>
    </source>
</evidence>
<comment type="subcellular location">
    <subcellularLocation>
        <location evidence="3">Cell projection</location>
        <location evidence="3">Axon</location>
    </subcellularLocation>
    <subcellularLocation>
        <location evidence="2">Cell projection</location>
        <location evidence="2">Dendrite</location>
    </subcellularLocation>
    <subcellularLocation>
        <location evidence="4">Cell projection</location>
        <location evidence="4">Growth cone</location>
    </subcellularLocation>
    <subcellularLocation>
        <location evidence="1">Cytoplasm</location>
        <location evidence="1">Cytoskeleton</location>
    </subcellularLocation>
</comment>
<feature type="region of interest" description="Disordered" evidence="19">
    <location>
        <begin position="750"/>
        <end position="822"/>
    </location>
</feature>
<feature type="binding site" evidence="17">
    <location>
        <begin position="283"/>
        <end position="290"/>
    </location>
    <ligand>
        <name>ATP</name>
        <dbReference type="ChEBI" id="CHEBI:30616"/>
    </ligand>
</feature>
<dbReference type="Proteomes" id="UP001474421">
    <property type="component" value="Unassembled WGS sequence"/>
</dbReference>
<keyword evidence="7 16" id="KW-0853">WD repeat</keyword>
<dbReference type="GO" id="GO:0003777">
    <property type="term" value="F:microtubule motor activity"/>
    <property type="evidence" value="ECO:0007669"/>
    <property type="project" value="InterPro"/>
</dbReference>
<dbReference type="PANTHER" id="PTHR47969">
    <property type="entry name" value="CHROMOSOME-ASSOCIATED KINESIN KIF4A-RELATED"/>
    <property type="match status" value="1"/>
</dbReference>
<dbReference type="SMART" id="SM00129">
    <property type="entry name" value="KISc"/>
    <property type="match status" value="1"/>
</dbReference>
<evidence type="ECO:0000256" key="3">
    <source>
        <dbReference type="ARBA" id="ARBA00004489"/>
    </source>
</evidence>
<proteinExistence type="inferred from homology"/>
<feature type="repeat" description="WD" evidence="16">
    <location>
        <begin position="1782"/>
        <end position="1812"/>
    </location>
</feature>
<feature type="coiled-coil region" evidence="18">
    <location>
        <begin position="667"/>
        <end position="708"/>
    </location>
</feature>
<evidence type="ECO:0000256" key="4">
    <source>
        <dbReference type="ARBA" id="ARBA00004624"/>
    </source>
</evidence>
<dbReference type="InterPro" id="IPR056532">
    <property type="entry name" value="KIF21A/B_hel_2"/>
</dbReference>
<comment type="caution">
    <text evidence="21">The sequence shown here is derived from an EMBL/GenBank/DDBJ whole genome shotgun (WGS) entry which is preliminary data.</text>
</comment>
<evidence type="ECO:0000256" key="12">
    <source>
        <dbReference type="ARBA" id="ARBA00023054"/>
    </source>
</evidence>
<feature type="region of interest" description="Disordered" evidence="19">
    <location>
        <begin position="136"/>
        <end position="162"/>
    </location>
</feature>
<name>A0AAW1BQY6_CROAD</name>
<dbReference type="InterPro" id="IPR019775">
    <property type="entry name" value="WD40_repeat_CS"/>
</dbReference>
<keyword evidence="22" id="KW-1185">Reference proteome</keyword>
<dbReference type="GO" id="GO:0030426">
    <property type="term" value="C:growth cone"/>
    <property type="evidence" value="ECO:0007669"/>
    <property type="project" value="UniProtKB-SubCell"/>
</dbReference>
<feature type="coiled-coil region" evidence="18">
    <location>
        <begin position="833"/>
        <end position="1015"/>
    </location>
</feature>
<sequence>MSWPARRNGSDSPRSCTEAAALLKLQASGLTTESFLSPSNREAVSLFFPRLFAASHSARVPPPPFELTGGGRDRLRVLAPLLPPPSLPPPLALPLRPLGFCLGRRAGWEAGTPLKLSPARGCLLLLFWRGGAPATERSSACPRATRAASEPPAPSRVATSPRPWPHRAPWWLRGSVLLRCGAAASEEKKKKKKKGMAAQGDSCSVKVAVRIRPQMPKEKIEGCHICTSVTPGEPQVLLGKDKAFTYDFVFDLETWQDQIYTTCVSKLIEGCFEGYNATVLAYGQTGAGKTYTMGTGFDMNASEEEQGIIPRAIAHLFNGLQARKQAAQDQGVPIPEFKVSAQFLELYNEEILDLFDSTRDPEYRHRKSNIKIHEDASGGIYTTGVTSRIISSQDELIQCLKQGALSRTTASTQMNVQSSRSHAIFTIYLCQMRVCSPVHLVNGDSNSLLDGSQPTSEYETRTAKFHFVDLAGSERLKRTGATGERAKEGISINCGLLALGNVISALGDQSKKALHVPYRDSKLTRLLQDSLGGNSQTVMIACVSPSDRDFMETLNTLKYANRARNIKNKVVVNQDKTSQQISALRAEIARLQMELMEYKAGKRVIAEDGSEGYSDLYQENAMLQKENTTLRMRVKAMQEAIDAINIRVTHLMSQEANLILAKAGDGNEAIGALIQNYIREIEDLRTKLLESEAMNESLRRNLNRVSSRLPYTLGLSPGIGLGDSRSPATSLEAEASEVLQWAKQDLERLKKETKQRRKSPEKEGFKKRLRLQQGSEVDENDENEAEEEERDESGCEEEGGQDEEDEEDSGSEESLVDSDSDVEEKAANFQADLADLTCEIEIKQKLIDELENSQRRLQTLKHQYEEKLILLQNKIRDTQLERDRVLQNLSSMECYTEEKANKIKADYEKRLREMNRDLQKLQAAQKEHARLLKNQSRYERELKKLQAEVAEMKKAKVALMKQMREEQQRRRMVESKRNREIAQLKKEQRRQEYQIRTLESQKRQQEIVLRRKTQEVSALRRLAKPMTDRVAGRINQKQTMVEPGAEVSTSTTSSLELESGSRSVSSIVRQWNRKTNALLGDSSSSTNGTRTIRKRFPKKGANQTSSKTARLKWQSLERRVFDIVMQRMTVINLESDMERLIKKREELSLMQEGLLGKRGKLQAENPEEQKGLQELNEEIEVLAANLDYINDSISDCQATIMQIEETKEELDSTDTSVVISSCSLAEARLLLDNFLKASIDKSLQVAQKEAQIRLLEGRLRQTDVTGSSQNHHILDALREKAESHPELQALIHNVQQENGYASTDEEVSEFSLASEGSFSQSFFMKGSASQDDFKCRGEPKLSGQMKAVSAECLGPTLDISTKNITKSLASLMEIKEDSVGFSIHDPYYKEKVSRTISLPIRGSTFPRQSRGTDTSPLTRRKSYDRGQSIRNPDVGFTPPSSPPSRPRNDRNVFSRLTSNQSQGSALDKSDDSDSSISEVLRGIISPVGGSRSTRTAPLQCISVAEGHTKPVLCLDATDELLFSGSKDRSCKMWNLVTGQEIASLKGHPNNVVSIKYCSDSGLVFTVSTSYIKVWDIRDSAKCIRTLTSSGQVITGDACAGTTTRTITSVQGEHQINQIALNPTGTMLYAATGNFVRIWELNRFLPIGKLTGHIGPVMCLTVNRTASNHDLVVTGSKDHYIKMFEITEGVGGNIGPSHNFEPPHYDGIECLAIQGDILFSGSRDNGIKKWDLEQQELIQQIPAHKDWVCALAFVPSRPMLLSACRGGTVKVWNVDNFTPVGDIKGHDSPINAICTNSKHIFTASSDCTVKLWSARKLLNSTT</sequence>
<dbReference type="Gene3D" id="2.130.10.10">
    <property type="entry name" value="YVTN repeat-like/Quinoprotein amine dehydrogenase"/>
    <property type="match status" value="2"/>
</dbReference>
<evidence type="ECO:0000256" key="10">
    <source>
        <dbReference type="ARBA" id="ARBA00022741"/>
    </source>
</evidence>
<evidence type="ECO:0000256" key="14">
    <source>
        <dbReference type="ARBA" id="ARBA00023212"/>
    </source>
</evidence>
<dbReference type="PROSITE" id="PS50067">
    <property type="entry name" value="KINESIN_MOTOR_2"/>
    <property type="match status" value="1"/>
</dbReference>
<dbReference type="GO" id="GO:0030425">
    <property type="term" value="C:dendrite"/>
    <property type="evidence" value="ECO:0007669"/>
    <property type="project" value="UniProtKB-SubCell"/>
</dbReference>
<dbReference type="GO" id="GO:0005875">
    <property type="term" value="C:microtubule associated complex"/>
    <property type="evidence" value="ECO:0007669"/>
    <property type="project" value="TreeGrafter"/>
</dbReference>
<evidence type="ECO:0000256" key="8">
    <source>
        <dbReference type="ARBA" id="ARBA00022701"/>
    </source>
</evidence>
<evidence type="ECO:0000256" key="16">
    <source>
        <dbReference type="PROSITE-ProRule" id="PRU00221"/>
    </source>
</evidence>
<dbReference type="Gene3D" id="3.40.850.10">
    <property type="entry name" value="Kinesin motor domain"/>
    <property type="match status" value="1"/>
</dbReference>
<gene>
    <name evidence="21" type="ORF">NXF25_009235</name>
</gene>
<evidence type="ECO:0000256" key="7">
    <source>
        <dbReference type="ARBA" id="ARBA00022574"/>
    </source>
</evidence>
<dbReference type="EMBL" id="JAOTOJ010000003">
    <property type="protein sequence ID" value="KAK9404408.1"/>
    <property type="molecule type" value="Genomic_DNA"/>
</dbReference>
<dbReference type="CDD" id="cd00200">
    <property type="entry name" value="WD40"/>
    <property type="match status" value="1"/>
</dbReference>
<keyword evidence="8" id="KW-0493">Microtubule</keyword>
<dbReference type="PRINTS" id="PR00380">
    <property type="entry name" value="KINESINHEAVY"/>
</dbReference>
<keyword evidence="11 17" id="KW-0067">ATP-binding</keyword>
<dbReference type="Pfam" id="PF25764">
    <property type="entry name" value="KIF21A_4th"/>
    <property type="match status" value="1"/>
</dbReference>
<dbReference type="Pfam" id="PF00400">
    <property type="entry name" value="WD40"/>
    <property type="match status" value="5"/>
</dbReference>
<dbReference type="InterPro" id="IPR015943">
    <property type="entry name" value="WD40/YVTN_repeat-like_dom_sf"/>
</dbReference>
<dbReference type="SUPFAM" id="SSF50978">
    <property type="entry name" value="WD40 repeat-like"/>
    <property type="match status" value="1"/>
</dbReference>
<keyword evidence="14" id="KW-0206">Cytoskeleton</keyword>
<dbReference type="GO" id="GO:0008017">
    <property type="term" value="F:microtubule binding"/>
    <property type="evidence" value="ECO:0007669"/>
    <property type="project" value="InterPro"/>
</dbReference>
<dbReference type="GO" id="GO:0007052">
    <property type="term" value="P:mitotic spindle organization"/>
    <property type="evidence" value="ECO:0007669"/>
    <property type="project" value="TreeGrafter"/>
</dbReference>
<dbReference type="InterPro" id="IPR027417">
    <property type="entry name" value="P-loop_NTPase"/>
</dbReference>
<dbReference type="SMART" id="SM00320">
    <property type="entry name" value="WD40"/>
    <property type="match status" value="7"/>
</dbReference>
<dbReference type="InterPro" id="IPR019821">
    <property type="entry name" value="Kinesin_motor_CS"/>
</dbReference>
<keyword evidence="9" id="KW-0677">Repeat</keyword>
<evidence type="ECO:0000256" key="18">
    <source>
        <dbReference type="SAM" id="Coils"/>
    </source>
</evidence>
<feature type="domain" description="Kinesin motor" evidence="20">
    <location>
        <begin position="204"/>
        <end position="566"/>
    </location>
</feature>
<dbReference type="GO" id="GO:0007018">
    <property type="term" value="P:microtubule-based movement"/>
    <property type="evidence" value="ECO:0007669"/>
    <property type="project" value="InterPro"/>
</dbReference>
<dbReference type="InterPro" id="IPR036322">
    <property type="entry name" value="WD40_repeat_dom_sf"/>
</dbReference>
<dbReference type="Pfam" id="PF23203">
    <property type="entry name" value="KIF21A"/>
    <property type="match status" value="1"/>
</dbReference>
<dbReference type="InterPro" id="IPR036961">
    <property type="entry name" value="Kinesin_motor_dom_sf"/>
</dbReference>
<dbReference type="CDD" id="cd01372">
    <property type="entry name" value="KISc_KIF4"/>
    <property type="match status" value="1"/>
</dbReference>
<dbReference type="InterPro" id="IPR001680">
    <property type="entry name" value="WD40_rpt"/>
</dbReference>
<comment type="similarity">
    <text evidence="17">Belongs to the TRAFAC class myosin-kinesin ATPase superfamily. Kinesin family.</text>
</comment>
<keyword evidence="15" id="KW-0966">Cell projection</keyword>
<keyword evidence="12 18" id="KW-0175">Coiled coil</keyword>
<dbReference type="CDD" id="cd22262">
    <property type="entry name" value="Rcc_KIF21B"/>
    <property type="match status" value="1"/>
</dbReference>
<dbReference type="InterPro" id="IPR027640">
    <property type="entry name" value="Kinesin-like_fam"/>
</dbReference>
<feature type="region of interest" description="Disordered" evidence="19">
    <location>
        <begin position="1079"/>
        <end position="1107"/>
    </location>
</feature>
<evidence type="ECO:0000256" key="17">
    <source>
        <dbReference type="PROSITE-ProRule" id="PRU00283"/>
    </source>
</evidence>
<dbReference type="FunFam" id="2.130.10.10:FF:000490">
    <property type="entry name" value="Kinesin family member 21B"/>
    <property type="match status" value="1"/>
</dbReference>
<feature type="compositionally biased region" description="Polar residues" evidence="19">
    <location>
        <begin position="1079"/>
        <end position="1090"/>
    </location>
</feature>
<dbReference type="FunFam" id="3.40.850.10:FF:000011">
    <property type="entry name" value="Kinesin family member 21A"/>
    <property type="match status" value="1"/>
</dbReference>
<dbReference type="PROSITE" id="PS00411">
    <property type="entry name" value="KINESIN_MOTOR_1"/>
    <property type="match status" value="1"/>
</dbReference>
<evidence type="ECO:0000259" key="20">
    <source>
        <dbReference type="PROSITE" id="PS50067"/>
    </source>
</evidence>
<feature type="coiled-coil region" evidence="18">
    <location>
        <begin position="1130"/>
        <end position="1192"/>
    </location>
</feature>
<feature type="compositionally biased region" description="Polar residues" evidence="19">
    <location>
        <begin position="1405"/>
        <end position="1417"/>
    </location>
</feature>
<evidence type="ECO:0000313" key="22">
    <source>
        <dbReference type="Proteomes" id="UP001474421"/>
    </source>
</evidence>
<evidence type="ECO:0000256" key="2">
    <source>
        <dbReference type="ARBA" id="ARBA00004279"/>
    </source>
</evidence>
<dbReference type="GO" id="GO:0005524">
    <property type="term" value="F:ATP binding"/>
    <property type="evidence" value="ECO:0007669"/>
    <property type="project" value="UniProtKB-UniRule"/>
</dbReference>
<dbReference type="Pfam" id="PF23204">
    <property type="entry name" value="KIF21A_2nd"/>
    <property type="match status" value="1"/>
</dbReference>
<dbReference type="PROSITE" id="PS50082">
    <property type="entry name" value="WD_REPEATS_2"/>
    <property type="match status" value="4"/>
</dbReference>
<feature type="compositionally biased region" description="Basic and acidic residues" evidence="19">
    <location>
        <begin position="750"/>
        <end position="766"/>
    </location>
</feature>